<evidence type="ECO:0000313" key="2">
    <source>
        <dbReference type="Proteomes" id="UP000050920"/>
    </source>
</evidence>
<organism evidence="1 2">
    <name type="scientific">Lactiplantibacillus fabifermentans DSM 21115</name>
    <dbReference type="NCBI Taxonomy" id="1413187"/>
    <lineage>
        <taxon>Bacteria</taxon>
        <taxon>Bacillati</taxon>
        <taxon>Bacillota</taxon>
        <taxon>Bacilli</taxon>
        <taxon>Lactobacillales</taxon>
        <taxon>Lactobacillaceae</taxon>
        <taxon>Lactiplantibacillus</taxon>
    </lineage>
</organism>
<reference evidence="1 2" key="1">
    <citation type="journal article" date="2015" name="Genome Announc.">
        <title>Expanding the biotechnology potential of lactobacilli through comparative genomics of 213 strains and associated genera.</title>
        <authorList>
            <person name="Sun Z."/>
            <person name="Harris H.M."/>
            <person name="McCann A."/>
            <person name="Guo C."/>
            <person name="Argimon S."/>
            <person name="Zhang W."/>
            <person name="Yang X."/>
            <person name="Jeffery I.B."/>
            <person name="Cooney J.C."/>
            <person name="Kagawa T.F."/>
            <person name="Liu W."/>
            <person name="Song Y."/>
            <person name="Salvetti E."/>
            <person name="Wrobel A."/>
            <person name="Rasinkangas P."/>
            <person name="Parkhill J."/>
            <person name="Rea M.C."/>
            <person name="O'Sullivan O."/>
            <person name="Ritari J."/>
            <person name="Douillard F.P."/>
            <person name="Paul Ross R."/>
            <person name="Yang R."/>
            <person name="Briner A.E."/>
            <person name="Felis G.E."/>
            <person name="de Vos W.M."/>
            <person name="Barrangou R."/>
            <person name="Klaenhammer T.R."/>
            <person name="Caufield P.W."/>
            <person name="Cui Y."/>
            <person name="Zhang H."/>
            <person name="O'Toole P.W."/>
        </authorList>
    </citation>
    <scope>NUCLEOTIDE SEQUENCE [LARGE SCALE GENOMIC DNA]</scope>
    <source>
        <strain evidence="1 2">DSM 21115</strain>
    </source>
</reference>
<proteinExistence type="predicted"/>
<dbReference type="RefSeq" id="WP_024624615.1">
    <property type="nucleotide sequence ID" value="NZ_AYGX02000042.1"/>
</dbReference>
<sequence length="131" mass="14722">MAYLTYSEFQALPFADLSITEADFNQYEWFAEQVINELTMSFYEHHDLATDTDTFRVTKFKQAVALQTINQFENDTLTQDQAENEAQSISMGRTSINYGSTPVSTGGSSDGYLSADAYRQLVPTGLLYRGV</sequence>
<evidence type="ECO:0000313" key="1">
    <source>
        <dbReference type="EMBL" id="KRO28462.1"/>
    </source>
</evidence>
<dbReference type="EMBL" id="AYGX02000042">
    <property type="protein sequence ID" value="KRO28462.1"/>
    <property type="molecule type" value="Genomic_DNA"/>
</dbReference>
<dbReference type="AlphaFoldDB" id="A0A0R2NS23"/>
<gene>
    <name evidence="1" type="ORF">DY78_GL002361</name>
</gene>
<protein>
    <submittedName>
        <fullName evidence="1">Uncharacterized protein</fullName>
    </submittedName>
</protein>
<accession>A0A0R2NS23</accession>
<name>A0A0R2NS23_9LACO</name>
<comment type="caution">
    <text evidence="1">The sequence shown here is derived from an EMBL/GenBank/DDBJ whole genome shotgun (WGS) entry which is preliminary data.</text>
</comment>
<keyword evidence="2" id="KW-1185">Reference proteome</keyword>
<dbReference type="Proteomes" id="UP000050920">
    <property type="component" value="Unassembled WGS sequence"/>
</dbReference>